<organism evidence="2 3">
    <name type="scientific">Plasmodium chabaudi adami</name>
    <dbReference type="NCBI Taxonomy" id="5826"/>
    <lineage>
        <taxon>Eukaryota</taxon>
        <taxon>Sar</taxon>
        <taxon>Alveolata</taxon>
        <taxon>Apicomplexa</taxon>
        <taxon>Aconoidasida</taxon>
        <taxon>Haemosporida</taxon>
        <taxon>Plasmodiidae</taxon>
        <taxon>Plasmodium</taxon>
        <taxon>Plasmodium (Vinckeia)</taxon>
    </lineage>
</organism>
<accession>A0A1D3LAB7</accession>
<reference evidence="2 3" key="1">
    <citation type="submission" date="2016-08" db="EMBL/GenBank/DDBJ databases">
        <authorList>
            <consortium name="Pathogen Informatics"/>
        </authorList>
    </citation>
    <scope>NUCLEOTIDE SEQUENCE [LARGE SCALE GENOMIC DNA]</scope>
    <source>
        <strain evidence="2 3">DK</strain>
    </source>
</reference>
<dbReference type="InterPro" id="IPR006477">
    <property type="entry name" value="Yir_bir_cir"/>
</dbReference>
<evidence type="ECO:0000256" key="1">
    <source>
        <dbReference type="SAM" id="Phobius"/>
    </source>
</evidence>
<gene>
    <name evidence="2" type="ORF">PCHDK_000545600</name>
</gene>
<dbReference type="Pfam" id="PF06022">
    <property type="entry name" value="Cir_Bir_Yir"/>
    <property type="match status" value="1"/>
</dbReference>
<keyword evidence="1" id="KW-0472">Membrane</keyword>
<dbReference type="Proteomes" id="UP000195879">
    <property type="component" value="Unassembled WGS sequence"/>
</dbReference>
<keyword evidence="1" id="KW-1133">Transmembrane helix</keyword>
<feature type="transmembrane region" description="Helical" evidence="1">
    <location>
        <begin position="258"/>
        <end position="277"/>
    </location>
</feature>
<keyword evidence="1" id="KW-0812">Transmembrane</keyword>
<protein>
    <submittedName>
        <fullName evidence="2">CIR protein</fullName>
    </submittedName>
</protein>
<dbReference type="NCBIfam" id="TIGR01590">
    <property type="entry name" value="yir-bir-cir_Pla"/>
    <property type="match status" value="1"/>
</dbReference>
<dbReference type="EMBL" id="FMIO01000481">
    <property type="protein sequence ID" value="SCL95576.1"/>
    <property type="molecule type" value="Genomic_DNA"/>
</dbReference>
<evidence type="ECO:0000313" key="3">
    <source>
        <dbReference type="Proteomes" id="UP000195879"/>
    </source>
</evidence>
<proteinExistence type="predicted"/>
<evidence type="ECO:0000313" key="2">
    <source>
        <dbReference type="EMBL" id="SCL95576.1"/>
    </source>
</evidence>
<name>A0A1D3LAB7_PLACE</name>
<sequence length="306" mass="35687">MNENMCKFFEVIKDDFPDTLSDGKYQFNNDNIYSTYCDNNVDKCKTDIDKINAGYLYFFITIFGDSESIKNHEKNNMNILQYIIIWLSYMLTRKTNDGISNLNDFYDQYVNKREEYSTSINDVNEYNNYKEIIDKKQDFFNLDMRIISRFYNALKLLCNMYNEINGDVPNCANNHENANKIINEYQNLLNDNDIGTDGSSYRQMLSTLSTDYDNFKKYCDEKCTGCKSTPSLPTTKTTQLSGHISEDTSSSSSIASKLIPALSIFAIPFFLGIAYKYSLFGIDKRLKIQYLREKLKKLKKKMNNYV</sequence>
<dbReference type="AlphaFoldDB" id="A0A1D3LAB7"/>